<gene>
    <name evidence="1" type="ORF">BD310DRAFT_927552</name>
</gene>
<keyword evidence="2" id="KW-1185">Reference proteome</keyword>
<proteinExistence type="predicted"/>
<dbReference type="Proteomes" id="UP000292082">
    <property type="component" value="Unassembled WGS sequence"/>
</dbReference>
<accession>A0A4Q9PUL0</accession>
<dbReference type="EMBL" id="ML145127">
    <property type="protein sequence ID" value="TBU58203.1"/>
    <property type="molecule type" value="Genomic_DNA"/>
</dbReference>
<sequence length="74" mass="8082">MSNAFKHNTSPEASKKLQLDPIIIMLRHDTWALWRMYLGLSMLGYVCGSHISSVNPPRGLPGPQAAPMHPGAEG</sequence>
<organism evidence="1 2">
    <name type="scientific">Dichomitus squalens</name>
    <dbReference type="NCBI Taxonomy" id="114155"/>
    <lineage>
        <taxon>Eukaryota</taxon>
        <taxon>Fungi</taxon>
        <taxon>Dikarya</taxon>
        <taxon>Basidiomycota</taxon>
        <taxon>Agaricomycotina</taxon>
        <taxon>Agaricomycetes</taxon>
        <taxon>Polyporales</taxon>
        <taxon>Polyporaceae</taxon>
        <taxon>Dichomitus</taxon>
    </lineage>
</organism>
<protein>
    <submittedName>
        <fullName evidence="1">Uncharacterized protein</fullName>
    </submittedName>
</protein>
<name>A0A4Q9PUL0_9APHY</name>
<dbReference type="AlphaFoldDB" id="A0A4Q9PUL0"/>
<evidence type="ECO:0000313" key="2">
    <source>
        <dbReference type="Proteomes" id="UP000292082"/>
    </source>
</evidence>
<reference evidence="1 2" key="1">
    <citation type="submission" date="2019-01" db="EMBL/GenBank/DDBJ databases">
        <title>Draft genome sequences of three monokaryotic isolates of the white-rot basidiomycete fungus Dichomitus squalens.</title>
        <authorList>
            <consortium name="DOE Joint Genome Institute"/>
            <person name="Lopez S.C."/>
            <person name="Andreopoulos B."/>
            <person name="Pangilinan J."/>
            <person name="Lipzen A."/>
            <person name="Riley R."/>
            <person name="Ahrendt S."/>
            <person name="Ng V."/>
            <person name="Barry K."/>
            <person name="Daum C."/>
            <person name="Grigoriev I.V."/>
            <person name="Hilden K.S."/>
            <person name="Makela M.R."/>
            <person name="de Vries R.P."/>
        </authorList>
    </citation>
    <scope>NUCLEOTIDE SEQUENCE [LARGE SCALE GENOMIC DNA]</scope>
    <source>
        <strain evidence="1 2">CBS 464.89</strain>
    </source>
</reference>
<evidence type="ECO:0000313" key="1">
    <source>
        <dbReference type="EMBL" id="TBU58203.1"/>
    </source>
</evidence>